<dbReference type="SUPFAM" id="SSF51197">
    <property type="entry name" value="Clavaminate synthase-like"/>
    <property type="match status" value="1"/>
</dbReference>
<reference evidence="1" key="1">
    <citation type="submission" date="2020-04" db="EMBL/GenBank/DDBJ databases">
        <title>Genome Assembly and Annotation of Botryosphaeria dothidea sdau 11-99, a Latent Pathogen of Apple Fruit Ring Rot in China.</title>
        <authorList>
            <person name="Yu C."/>
            <person name="Diao Y."/>
            <person name="Lu Q."/>
            <person name="Zhao J."/>
            <person name="Cui S."/>
            <person name="Peng C."/>
            <person name="He B."/>
            <person name="Liu H."/>
        </authorList>
    </citation>
    <scope>NUCLEOTIDE SEQUENCE [LARGE SCALE GENOMIC DNA]</scope>
    <source>
        <strain evidence="1">Sdau11-99</strain>
    </source>
</reference>
<accession>A0A8H4N2K7</accession>
<evidence type="ECO:0008006" key="3">
    <source>
        <dbReference type="Google" id="ProtNLM"/>
    </source>
</evidence>
<dbReference type="PANTHER" id="PTHR31630:SF6">
    <property type="entry name" value="PHYTANOYL-COA DIOXYGENASE-RELATED"/>
    <property type="match status" value="1"/>
</dbReference>
<protein>
    <recommendedName>
        <fullName evidence="3">Phytanoyl-dioxygenase protein</fullName>
    </recommendedName>
</protein>
<keyword evidence="2" id="KW-1185">Reference proteome</keyword>
<evidence type="ECO:0000313" key="2">
    <source>
        <dbReference type="Proteomes" id="UP000572817"/>
    </source>
</evidence>
<dbReference type="OrthoDB" id="445007at2759"/>
<dbReference type="Proteomes" id="UP000572817">
    <property type="component" value="Unassembled WGS sequence"/>
</dbReference>
<proteinExistence type="predicted"/>
<organism evidence="1 2">
    <name type="scientific">Botryosphaeria dothidea</name>
    <dbReference type="NCBI Taxonomy" id="55169"/>
    <lineage>
        <taxon>Eukaryota</taxon>
        <taxon>Fungi</taxon>
        <taxon>Dikarya</taxon>
        <taxon>Ascomycota</taxon>
        <taxon>Pezizomycotina</taxon>
        <taxon>Dothideomycetes</taxon>
        <taxon>Dothideomycetes incertae sedis</taxon>
        <taxon>Botryosphaeriales</taxon>
        <taxon>Botryosphaeriaceae</taxon>
        <taxon>Botryosphaeria</taxon>
    </lineage>
</organism>
<dbReference type="PANTHER" id="PTHR31630">
    <property type="entry name" value="PHYTANOYL-COA DIOXYGENASE-RELATED-RELATED"/>
    <property type="match status" value="1"/>
</dbReference>
<gene>
    <name evidence="1" type="ORF">GTA08_BOTSDO08007</name>
</gene>
<dbReference type="InterPro" id="IPR008775">
    <property type="entry name" value="Phytyl_CoA_dOase-like"/>
</dbReference>
<comment type="caution">
    <text evidence="1">The sequence shown here is derived from an EMBL/GenBank/DDBJ whole genome shotgun (WGS) entry which is preliminary data.</text>
</comment>
<name>A0A8H4N2K7_9PEZI</name>
<evidence type="ECO:0000313" key="1">
    <source>
        <dbReference type="EMBL" id="KAF4303701.1"/>
    </source>
</evidence>
<sequence>MPHYENEPLIDTTARPGDWRDQLYEDGFVVVKNVLSEERAQCYIDRMFQWLESFPYGFKFDDKSTWNTHHLPAHMKGGMYHGYSVQHEKVMWDARCEPKVIEAFSKLWGTDKLLVSFDGMNLTIPATDRPASEPWPHVDQSPLRKGMQCVQGILNFARNGPHDGGLIVVKGSSKLNEQFFKSHDVHGRKTWGPADWFGFEQKEVDWFLERGCEVVKVCAEPGDLILWDSRTVHWNVMPESQVTRAVMYICYTPASFASSDNLEKKSALFKQRIGTTHWPHANIFPNNDERLRLGKPDTYARTRPYQEPVETELLLKLAGALSYEG</sequence>
<dbReference type="AlphaFoldDB" id="A0A8H4N2K7"/>
<dbReference type="Gene3D" id="2.60.120.620">
    <property type="entry name" value="q2cbj1_9rhob like domain"/>
    <property type="match status" value="1"/>
</dbReference>
<dbReference type="EMBL" id="WWBZ02000051">
    <property type="protein sequence ID" value="KAF4303701.1"/>
    <property type="molecule type" value="Genomic_DNA"/>
</dbReference>
<dbReference type="Pfam" id="PF05721">
    <property type="entry name" value="PhyH"/>
    <property type="match status" value="1"/>
</dbReference>